<dbReference type="AlphaFoldDB" id="A0A433IZN0"/>
<name>A0A433IZN0_9PROT</name>
<dbReference type="InterPro" id="IPR010373">
    <property type="entry name" value="DUF968"/>
</dbReference>
<keyword evidence="2" id="KW-1185">Reference proteome</keyword>
<dbReference type="EMBL" id="RZIJ01000047">
    <property type="protein sequence ID" value="RUQ61247.1"/>
    <property type="molecule type" value="Genomic_DNA"/>
</dbReference>
<gene>
    <name evidence="1" type="ORF">EJ913_30050</name>
</gene>
<sequence length="138" mass="15363">MGLPARIARDTPQRSVVKAQVKKARTAADHVEQIRQLPCCACGLPPRSDPHHLMRGGDRGGNRTSSGRYTIPLCRKHHEEITPHGNPEAVLMARHGIEARALADALWAERGNLDGMMRAVVREHQSARQRLRQKEACL</sequence>
<reference evidence="1 2" key="1">
    <citation type="submission" date="2018-12" db="EMBL/GenBank/DDBJ databases">
        <authorList>
            <person name="Yang Y."/>
        </authorList>
    </citation>
    <scope>NUCLEOTIDE SEQUENCE [LARGE SCALE GENOMIC DNA]</scope>
    <source>
        <strain evidence="1 2">GSF71</strain>
    </source>
</reference>
<dbReference type="Gene3D" id="3.30.40.190">
    <property type="match status" value="1"/>
</dbReference>
<dbReference type="Pfam" id="PF06147">
    <property type="entry name" value="DUF968"/>
    <property type="match status" value="1"/>
</dbReference>
<organism evidence="1 2">
    <name type="scientific">Azospirillum doebereinerae</name>
    <dbReference type="NCBI Taxonomy" id="92933"/>
    <lineage>
        <taxon>Bacteria</taxon>
        <taxon>Pseudomonadati</taxon>
        <taxon>Pseudomonadota</taxon>
        <taxon>Alphaproteobacteria</taxon>
        <taxon>Rhodospirillales</taxon>
        <taxon>Azospirillaceae</taxon>
        <taxon>Azospirillum</taxon>
    </lineage>
</organism>
<dbReference type="OrthoDB" id="149299at2"/>
<evidence type="ECO:0000313" key="1">
    <source>
        <dbReference type="EMBL" id="RUQ61247.1"/>
    </source>
</evidence>
<protein>
    <submittedName>
        <fullName evidence="1">DUF968 domain-containing protein</fullName>
    </submittedName>
</protein>
<comment type="caution">
    <text evidence="1">The sequence shown here is derived from an EMBL/GenBank/DDBJ whole genome shotgun (WGS) entry which is preliminary data.</text>
</comment>
<proteinExistence type="predicted"/>
<evidence type="ECO:0000313" key="2">
    <source>
        <dbReference type="Proteomes" id="UP000280346"/>
    </source>
</evidence>
<accession>A0A433IZN0</accession>
<dbReference type="Proteomes" id="UP000280346">
    <property type="component" value="Unassembled WGS sequence"/>
</dbReference>